<accession>A0AAN7TP26</accession>
<organism evidence="2 3">
    <name type="scientific">Meristemomyces frigidus</name>
    <dbReference type="NCBI Taxonomy" id="1508187"/>
    <lineage>
        <taxon>Eukaryota</taxon>
        <taxon>Fungi</taxon>
        <taxon>Dikarya</taxon>
        <taxon>Ascomycota</taxon>
        <taxon>Pezizomycotina</taxon>
        <taxon>Dothideomycetes</taxon>
        <taxon>Dothideomycetidae</taxon>
        <taxon>Mycosphaerellales</taxon>
        <taxon>Teratosphaeriaceae</taxon>
        <taxon>Meristemomyces</taxon>
    </lineage>
</organism>
<dbReference type="GO" id="GO:0005797">
    <property type="term" value="C:Golgi medial cisterna"/>
    <property type="evidence" value="ECO:0007669"/>
    <property type="project" value="TreeGrafter"/>
</dbReference>
<feature type="compositionally biased region" description="Acidic residues" evidence="1">
    <location>
        <begin position="160"/>
        <end position="171"/>
    </location>
</feature>
<comment type="caution">
    <text evidence="2">The sequence shown here is derived from an EMBL/GenBank/DDBJ whole genome shotgun (WGS) entry which is preliminary data.</text>
</comment>
<dbReference type="InterPro" id="IPR026705">
    <property type="entry name" value="Hid-1/Ecm30"/>
</dbReference>
<proteinExistence type="predicted"/>
<reference evidence="2" key="1">
    <citation type="submission" date="2023-08" db="EMBL/GenBank/DDBJ databases">
        <title>Black Yeasts Isolated from many extreme environments.</title>
        <authorList>
            <person name="Coleine C."/>
            <person name="Stajich J.E."/>
            <person name="Selbmann L."/>
        </authorList>
    </citation>
    <scope>NUCLEOTIDE SEQUENCE</scope>
    <source>
        <strain evidence="2">CCFEE 5401</strain>
    </source>
</reference>
<dbReference type="GO" id="GO:0016020">
    <property type="term" value="C:membrane"/>
    <property type="evidence" value="ECO:0007669"/>
    <property type="project" value="TreeGrafter"/>
</dbReference>
<dbReference type="AlphaFoldDB" id="A0AAN7TP26"/>
<dbReference type="PANTHER" id="PTHR21575:SF12">
    <property type="entry name" value="PROTEIN HID1"/>
    <property type="match status" value="1"/>
</dbReference>
<evidence type="ECO:0000313" key="2">
    <source>
        <dbReference type="EMBL" id="KAK5116136.1"/>
    </source>
</evidence>
<evidence type="ECO:0000256" key="1">
    <source>
        <dbReference type="SAM" id="MobiDB-lite"/>
    </source>
</evidence>
<gene>
    <name evidence="2" type="ORF">LTR62_008462</name>
</gene>
<feature type="region of interest" description="Disordered" evidence="1">
    <location>
        <begin position="115"/>
        <end position="171"/>
    </location>
</feature>
<dbReference type="Proteomes" id="UP001310890">
    <property type="component" value="Unassembled WGS sequence"/>
</dbReference>
<name>A0AAN7TP26_9PEZI</name>
<dbReference type="PANTHER" id="PTHR21575">
    <property type="entry name" value="PROTEIN HID1"/>
    <property type="match status" value="1"/>
</dbReference>
<protein>
    <submittedName>
        <fullName evidence="2">Uncharacterized protein</fullName>
    </submittedName>
</protein>
<dbReference type="GO" id="GO:0000138">
    <property type="term" value="C:Golgi trans cisterna"/>
    <property type="evidence" value="ECO:0007669"/>
    <property type="project" value="TreeGrafter"/>
</dbReference>
<sequence length="410" mass="43457">MTTTQGRLESIYPALLAIVNNIAPYVKDLQRATSSKLLELFGSLSAPTFLLEKESNHLLLEQLLQALNAILEHQVEANRRFVDVVVRTRKRFYALRDFTVESALAEADQQALQRKDRGEQLAQEVRSPVRAGSIDSVRSPTSVRSPQLGNVPEHGAFAIGDDDDNEDDEADHDMVRSDTFTAAPLSASSSIIEEAVPLQSRSMSEKARGKQPVGQGSFSRSTSRNTSTASLPSLTAATSSNTQTPTPSTAGFLPAPPFTPTAPWIETWLPPLHAELNPFLLLIQTGGHAVRNQPALTPGSDTPLPPKIQTFAWTSLALGWYLSLIWGLVYAQDTAVNKGISGVWTGTGIRVFAVLGRGEGGGFGGTGISLGSPRGAVDAVGNALASRIGSLNLGGLGGGGGGVGRVTREV</sequence>
<evidence type="ECO:0000313" key="3">
    <source>
        <dbReference type="Proteomes" id="UP001310890"/>
    </source>
</evidence>
<dbReference type="Pfam" id="PF12722">
    <property type="entry name" value="Hid1"/>
    <property type="match status" value="1"/>
</dbReference>
<feature type="region of interest" description="Disordered" evidence="1">
    <location>
        <begin position="198"/>
        <end position="255"/>
    </location>
</feature>
<dbReference type="EMBL" id="JAVRRL010000009">
    <property type="protein sequence ID" value="KAK5116136.1"/>
    <property type="molecule type" value="Genomic_DNA"/>
</dbReference>
<feature type="compositionally biased region" description="Polar residues" evidence="1">
    <location>
        <begin position="136"/>
        <end position="148"/>
    </location>
</feature>
<feature type="compositionally biased region" description="Low complexity" evidence="1">
    <location>
        <begin position="217"/>
        <end position="253"/>
    </location>
</feature>